<accession>H2YUQ3</accession>
<evidence type="ECO:0000313" key="1">
    <source>
        <dbReference type="Ensembl" id="ENSCSAVP00000009063.1"/>
    </source>
</evidence>
<evidence type="ECO:0000313" key="2">
    <source>
        <dbReference type="Proteomes" id="UP000007875"/>
    </source>
</evidence>
<dbReference type="Ensembl" id="ENSCSAVT00000009177.1">
    <property type="protein sequence ID" value="ENSCSAVP00000009063.1"/>
    <property type="gene ID" value="ENSCSAVG00000005352.1"/>
</dbReference>
<keyword evidence="2" id="KW-1185">Reference proteome</keyword>
<dbReference type="AlphaFoldDB" id="H2YUQ3"/>
<dbReference type="HOGENOM" id="CLU_2637352_0_0_1"/>
<reference evidence="1" key="2">
    <citation type="submission" date="2025-08" db="UniProtKB">
        <authorList>
            <consortium name="Ensembl"/>
        </authorList>
    </citation>
    <scope>IDENTIFICATION</scope>
</reference>
<name>H2YUQ3_CIOSA</name>
<proteinExistence type="predicted"/>
<protein>
    <submittedName>
        <fullName evidence="1">Uncharacterized protein</fullName>
    </submittedName>
</protein>
<reference evidence="2" key="1">
    <citation type="submission" date="2003-08" db="EMBL/GenBank/DDBJ databases">
        <authorList>
            <person name="Birren B."/>
            <person name="Nusbaum C."/>
            <person name="Abebe A."/>
            <person name="Abouelleil A."/>
            <person name="Adekoya E."/>
            <person name="Ait-zahra M."/>
            <person name="Allen N."/>
            <person name="Allen T."/>
            <person name="An P."/>
            <person name="Anderson M."/>
            <person name="Anderson S."/>
            <person name="Arachchi H."/>
            <person name="Armbruster J."/>
            <person name="Bachantsang P."/>
            <person name="Baldwin J."/>
            <person name="Barry A."/>
            <person name="Bayul T."/>
            <person name="Blitshsteyn B."/>
            <person name="Bloom T."/>
            <person name="Blye J."/>
            <person name="Boguslavskiy L."/>
            <person name="Borowsky M."/>
            <person name="Boukhgalter B."/>
            <person name="Brunache A."/>
            <person name="Butler J."/>
            <person name="Calixte N."/>
            <person name="Calvo S."/>
            <person name="Camarata J."/>
            <person name="Campo K."/>
            <person name="Chang J."/>
            <person name="Cheshatsang Y."/>
            <person name="Citroen M."/>
            <person name="Collymore A."/>
            <person name="Considine T."/>
            <person name="Cook A."/>
            <person name="Cooke P."/>
            <person name="Corum B."/>
            <person name="Cuomo C."/>
            <person name="David R."/>
            <person name="Dawoe T."/>
            <person name="Degray S."/>
            <person name="Dodge S."/>
            <person name="Dooley K."/>
            <person name="Dorje P."/>
            <person name="Dorjee K."/>
            <person name="Dorris L."/>
            <person name="Duffey N."/>
            <person name="Dupes A."/>
            <person name="Elkins T."/>
            <person name="Engels R."/>
            <person name="Erickson J."/>
            <person name="Farina A."/>
            <person name="Faro S."/>
            <person name="Ferreira P."/>
            <person name="Fischer H."/>
            <person name="Fitzgerald M."/>
            <person name="Foley K."/>
            <person name="Gage D."/>
            <person name="Galagan J."/>
            <person name="Gearin G."/>
            <person name="Gnerre S."/>
            <person name="Gnirke A."/>
            <person name="Goyette A."/>
            <person name="Graham J."/>
            <person name="Grandbois E."/>
            <person name="Gyaltsen K."/>
            <person name="Hafez N."/>
            <person name="Hagopian D."/>
            <person name="Hagos B."/>
            <person name="Hall J."/>
            <person name="Hatcher B."/>
            <person name="Heller A."/>
            <person name="Higgins H."/>
            <person name="Honan T."/>
            <person name="Horn A."/>
            <person name="Houde N."/>
            <person name="Hughes L."/>
            <person name="Hulme W."/>
            <person name="Husby E."/>
            <person name="Iliev I."/>
            <person name="Jaffe D."/>
            <person name="Jones C."/>
            <person name="Kamal M."/>
            <person name="Kamat A."/>
            <person name="Kamvysselis M."/>
            <person name="Karlsson E."/>
            <person name="Kells C."/>
            <person name="Kieu A."/>
            <person name="Kisner P."/>
            <person name="Kodira C."/>
            <person name="Kulbokas E."/>
            <person name="Labutti K."/>
            <person name="Lama D."/>
            <person name="Landers T."/>
            <person name="Leger J."/>
            <person name="Levine S."/>
            <person name="Lewis D."/>
            <person name="Lewis T."/>
            <person name="Lindblad-toh K."/>
            <person name="Liu X."/>
            <person name="Lokyitsang T."/>
            <person name="Lokyitsang Y."/>
            <person name="Lucien O."/>
            <person name="Lui A."/>
            <person name="Ma L.J."/>
            <person name="Mabbitt R."/>
            <person name="Macdonald J."/>
            <person name="Maclean C."/>
            <person name="Major J."/>
            <person name="Manning J."/>
            <person name="Marabella R."/>
            <person name="Maru K."/>
            <person name="Matthews C."/>
            <person name="Mauceli E."/>
            <person name="Mccarthy M."/>
            <person name="Mcdonough S."/>
            <person name="Mcghee T."/>
            <person name="Meldrim J."/>
            <person name="Meneus L."/>
            <person name="Mesirov J."/>
            <person name="Mihalev A."/>
            <person name="Mihova T."/>
            <person name="Mikkelsen T."/>
            <person name="Mlenga V."/>
            <person name="Moru K."/>
            <person name="Mozes J."/>
            <person name="Mulrain L."/>
            <person name="Munson G."/>
            <person name="Naylor J."/>
            <person name="Newes C."/>
            <person name="Nguyen C."/>
            <person name="Nguyen N."/>
            <person name="Nguyen T."/>
            <person name="Nicol R."/>
            <person name="Nielsen C."/>
            <person name="Nizzari M."/>
            <person name="Norbu C."/>
            <person name="Norbu N."/>
            <person name="O'donnell P."/>
            <person name="Okoawo O."/>
            <person name="O'leary S."/>
            <person name="Omotosho B."/>
            <person name="O'neill K."/>
            <person name="Osman S."/>
            <person name="Parker S."/>
            <person name="Perrin D."/>
            <person name="Phunkhang P."/>
            <person name="Piqani B."/>
            <person name="Purcell S."/>
            <person name="Rachupka T."/>
            <person name="Ramasamy U."/>
            <person name="Rameau R."/>
            <person name="Ray V."/>
            <person name="Raymond C."/>
            <person name="Retta R."/>
            <person name="Richardson S."/>
            <person name="Rise C."/>
            <person name="Rodriguez J."/>
            <person name="Rogers J."/>
            <person name="Rogov P."/>
            <person name="Rutman M."/>
            <person name="Schupbach R."/>
            <person name="Seaman C."/>
            <person name="Settipalli S."/>
            <person name="Sharpe T."/>
            <person name="Sheridan J."/>
            <person name="Sherpa N."/>
            <person name="Shi J."/>
            <person name="Smirnov S."/>
            <person name="Smith C."/>
            <person name="Sougnez C."/>
            <person name="Spencer B."/>
            <person name="Stalker J."/>
            <person name="Stange-thomann N."/>
            <person name="Stavropoulos S."/>
            <person name="Stetson K."/>
            <person name="Stone C."/>
            <person name="Stone S."/>
            <person name="Stubbs M."/>
            <person name="Talamas J."/>
            <person name="Tchuinga P."/>
            <person name="Tenzing P."/>
            <person name="Tesfaye S."/>
            <person name="Theodore J."/>
            <person name="Thoulutsang Y."/>
            <person name="Topham K."/>
            <person name="Towey S."/>
            <person name="Tsamla T."/>
            <person name="Tsomo N."/>
            <person name="Vallee D."/>
            <person name="Vassiliev H."/>
            <person name="Venkataraman V."/>
            <person name="Vinson J."/>
            <person name="Vo A."/>
            <person name="Wade C."/>
            <person name="Wang S."/>
            <person name="Wangchuk T."/>
            <person name="Wangdi T."/>
            <person name="Whittaker C."/>
            <person name="Wilkinson J."/>
            <person name="Wu Y."/>
            <person name="Wyman D."/>
            <person name="Yadav S."/>
            <person name="Yang S."/>
            <person name="Yang X."/>
            <person name="Yeager S."/>
            <person name="Yee E."/>
            <person name="Young G."/>
            <person name="Zainoun J."/>
            <person name="Zembeck L."/>
            <person name="Zimmer A."/>
            <person name="Zody M."/>
            <person name="Lander E."/>
        </authorList>
    </citation>
    <scope>NUCLEOTIDE SEQUENCE [LARGE SCALE GENOMIC DNA]</scope>
</reference>
<dbReference type="GeneTree" id="ENSGT00530000068599"/>
<dbReference type="Proteomes" id="UP000007875">
    <property type="component" value="Unassembled WGS sequence"/>
</dbReference>
<organism evidence="1 2">
    <name type="scientific">Ciona savignyi</name>
    <name type="common">Pacific transparent sea squirt</name>
    <dbReference type="NCBI Taxonomy" id="51511"/>
    <lineage>
        <taxon>Eukaryota</taxon>
        <taxon>Metazoa</taxon>
        <taxon>Chordata</taxon>
        <taxon>Tunicata</taxon>
        <taxon>Ascidiacea</taxon>
        <taxon>Phlebobranchia</taxon>
        <taxon>Cionidae</taxon>
        <taxon>Ciona</taxon>
    </lineage>
</organism>
<sequence>MLGLQGLNAKATKACATKSAACSRQLYGLRIIRVTPTPRLTPTLGLTPTLPVIGPVYYRFITRTPIPLFNTTYDSLY</sequence>
<reference evidence="1" key="3">
    <citation type="submission" date="2025-09" db="UniProtKB">
        <authorList>
            <consortium name="Ensembl"/>
        </authorList>
    </citation>
    <scope>IDENTIFICATION</scope>
</reference>